<keyword evidence="3" id="KW-0547">Nucleotide-binding</keyword>
<feature type="domain" description="ABC transporter" evidence="8">
    <location>
        <begin position="2"/>
        <end position="247"/>
    </location>
</feature>
<dbReference type="InterPro" id="IPR017871">
    <property type="entry name" value="ABC_transporter-like_CS"/>
</dbReference>
<evidence type="ECO:0000313" key="10">
    <source>
        <dbReference type="Proteomes" id="UP000632125"/>
    </source>
</evidence>
<dbReference type="Pfam" id="PF00005">
    <property type="entry name" value="ABC_tran"/>
    <property type="match status" value="1"/>
</dbReference>
<organism evidence="9 10">
    <name type="scientific">Paenibacillus arenilitoris</name>
    <dbReference type="NCBI Taxonomy" id="2772299"/>
    <lineage>
        <taxon>Bacteria</taxon>
        <taxon>Bacillati</taxon>
        <taxon>Bacillota</taxon>
        <taxon>Bacilli</taxon>
        <taxon>Bacillales</taxon>
        <taxon>Paenibacillaceae</taxon>
        <taxon>Paenibacillus</taxon>
    </lineage>
</organism>
<evidence type="ECO:0000256" key="3">
    <source>
        <dbReference type="ARBA" id="ARBA00022741"/>
    </source>
</evidence>
<dbReference type="InterPro" id="IPR050086">
    <property type="entry name" value="MetN_ABC_transporter-like"/>
</dbReference>
<dbReference type="InterPro" id="IPR003593">
    <property type="entry name" value="AAA+_ATPase"/>
</dbReference>
<dbReference type="RefSeq" id="WP_190861061.1">
    <property type="nucleotide sequence ID" value="NZ_JACXIY010000013.1"/>
</dbReference>
<dbReference type="CDD" id="cd03256">
    <property type="entry name" value="ABC_PhnC_transporter"/>
    <property type="match status" value="1"/>
</dbReference>
<keyword evidence="1" id="KW-0813">Transport</keyword>
<keyword evidence="4 9" id="KW-0067">ATP-binding</keyword>
<accession>A0A927CK42</accession>
<protein>
    <submittedName>
        <fullName evidence="9">Phosphonate ABC transporter ATP-binding protein</fullName>
    </submittedName>
</protein>
<dbReference type="Gene3D" id="3.40.50.300">
    <property type="entry name" value="P-loop containing nucleotide triphosphate hydrolases"/>
    <property type="match status" value="1"/>
</dbReference>
<evidence type="ECO:0000256" key="4">
    <source>
        <dbReference type="ARBA" id="ARBA00022840"/>
    </source>
</evidence>
<gene>
    <name evidence="9" type="primary">phnC</name>
    <name evidence="9" type="ORF">IDH41_10120</name>
</gene>
<evidence type="ECO:0000313" key="9">
    <source>
        <dbReference type="EMBL" id="MBD2868935.1"/>
    </source>
</evidence>
<reference evidence="9" key="1">
    <citation type="submission" date="2020-09" db="EMBL/GenBank/DDBJ databases">
        <title>A novel bacterium of genus Paenibacillus, isolated from South China Sea.</title>
        <authorList>
            <person name="Huang H."/>
            <person name="Mo K."/>
            <person name="Hu Y."/>
        </authorList>
    </citation>
    <scope>NUCLEOTIDE SEQUENCE</scope>
    <source>
        <strain evidence="9">IB182493</strain>
    </source>
</reference>
<evidence type="ECO:0000256" key="2">
    <source>
        <dbReference type="ARBA" id="ARBA00022475"/>
    </source>
</evidence>
<dbReference type="PANTHER" id="PTHR43166">
    <property type="entry name" value="AMINO ACID IMPORT ATP-BINDING PROTEIN"/>
    <property type="match status" value="1"/>
</dbReference>
<keyword evidence="5" id="KW-0918">Phosphonate transport</keyword>
<dbReference type="SMART" id="SM00382">
    <property type="entry name" value="AAA"/>
    <property type="match status" value="1"/>
</dbReference>
<evidence type="ECO:0000256" key="1">
    <source>
        <dbReference type="ARBA" id="ARBA00022448"/>
    </source>
</evidence>
<dbReference type="GO" id="GO:0016887">
    <property type="term" value="F:ATP hydrolysis activity"/>
    <property type="evidence" value="ECO:0007669"/>
    <property type="project" value="InterPro"/>
</dbReference>
<proteinExistence type="predicted"/>
<dbReference type="EMBL" id="JACXIY010000013">
    <property type="protein sequence ID" value="MBD2868935.1"/>
    <property type="molecule type" value="Genomic_DNA"/>
</dbReference>
<dbReference type="PROSITE" id="PS50893">
    <property type="entry name" value="ABC_TRANSPORTER_2"/>
    <property type="match status" value="1"/>
</dbReference>
<keyword evidence="7" id="KW-0472">Membrane</keyword>
<dbReference type="InterPro" id="IPR012693">
    <property type="entry name" value="ABC_transpr_PhnC"/>
</dbReference>
<dbReference type="PANTHER" id="PTHR43166:SF6">
    <property type="entry name" value="PHOSPHONATES IMPORT ATP-BINDING PROTEIN PHNC"/>
    <property type="match status" value="1"/>
</dbReference>
<dbReference type="InterPro" id="IPR003439">
    <property type="entry name" value="ABC_transporter-like_ATP-bd"/>
</dbReference>
<evidence type="ECO:0000256" key="5">
    <source>
        <dbReference type="ARBA" id="ARBA00022885"/>
    </source>
</evidence>
<dbReference type="InterPro" id="IPR027417">
    <property type="entry name" value="P-loop_NTPase"/>
</dbReference>
<keyword evidence="6" id="KW-1278">Translocase</keyword>
<dbReference type="PROSITE" id="PS00211">
    <property type="entry name" value="ABC_TRANSPORTER_1"/>
    <property type="match status" value="1"/>
</dbReference>
<name>A0A927CK42_9BACL</name>
<sequence>MLELRGISKTYAGEKKPALERVDLRIGPGEFVVVLGRSGAGKSTLIRCINRLVEADEGEVVWNGRSVTGMNARQLRCIRGEIGMVFQHFQLLTRLSAWTNVMAGGFAGMPLWRPLLGAFSAEDRQRALAALREVGLEEYARRRVEELSGGQKQRVAIARVLMQRPKLLLGDEPISSLDAVTAERVMGFIAGLHRRHGVTVMLNLHDVAAARAYASRIIGLSAGRVVFNGAPKQLTDAALRRIYPPDDEDGAH</sequence>
<comment type="caution">
    <text evidence="9">The sequence shown here is derived from an EMBL/GenBank/DDBJ whole genome shotgun (WGS) entry which is preliminary data.</text>
</comment>
<dbReference type="AlphaFoldDB" id="A0A927CK42"/>
<dbReference type="GO" id="GO:0005524">
    <property type="term" value="F:ATP binding"/>
    <property type="evidence" value="ECO:0007669"/>
    <property type="project" value="UniProtKB-KW"/>
</dbReference>
<dbReference type="NCBIfam" id="TIGR02315">
    <property type="entry name" value="ABC_phnC"/>
    <property type="match status" value="1"/>
</dbReference>
<evidence type="ECO:0000256" key="7">
    <source>
        <dbReference type="ARBA" id="ARBA00023136"/>
    </source>
</evidence>
<evidence type="ECO:0000256" key="6">
    <source>
        <dbReference type="ARBA" id="ARBA00022967"/>
    </source>
</evidence>
<evidence type="ECO:0000259" key="8">
    <source>
        <dbReference type="PROSITE" id="PS50893"/>
    </source>
</evidence>
<dbReference type="Proteomes" id="UP000632125">
    <property type="component" value="Unassembled WGS sequence"/>
</dbReference>
<dbReference type="GO" id="GO:0015416">
    <property type="term" value="F:ABC-type phosphonate transporter activity"/>
    <property type="evidence" value="ECO:0007669"/>
    <property type="project" value="InterPro"/>
</dbReference>
<keyword evidence="10" id="KW-1185">Reference proteome</keyword>
<dbReference type="SUPFAM" id="SSF52540">
    <property type="entry name" value="P-loop containing nucleoside triphosphate hydrolases"/>
    <property type="match status" value="1"/>
</dbReference>
<dbReference type="GO" id="GO:0016020">
    <property type="term" value="C:membrane"/>
    <property type="evidence" value="ECO:0007669"/>
    <property type="project" value="InterPro"/>
</dbReference>
<keyword evidence="2" id="KW-1003">Cell membrane</keyword>